<feature type="region of interest" description="Disordered" evidence="1">
    <location>
        <begin position="95"/>
        <end position="117"/>
    </location>
</feature>
<feature type="region of interest" description="Disordered" evidence="1">
    <location>
        <begin position="270"/>
        <end position="302"/>
    </location>
</feature>
<comment type="caution">
    <text evidence="2">The sequence shown here is derived from an EMBL/GenBank/DDBJ whole genome shotgun (WGS) entry which is preliminary data.</text>
</comment>
<gene>
    <name evidence="2" type="ORF">SDC9_90144</name>
</gene>
<feature type="compositionally biased region" description="Polar residues" evidence="1">
    <location>
        <begin position="285"/>
        <end position="302"/>
    </location>
</feature>
<proteinExistence type="predicted"/>
<evidence type="ECO:0000313" key="2">
    <source>
        <dbReference type="EMBL" id="MPM43470.1"/>
    </source>
</evidence>
<sequence length="302" mass="31937">MLQRRQAPREHGLRERADQVTTPGRDRGGPLLIRQATGPVAFIERVQASVEAVAKHDGAPADGVGDGGVFALRVSGHVHAPPERQRPSVERLGQRGLAGADDPGQHHVGCGDDPARVEHPRVVDETPARVEVLADEHAIGAEPSFGDERVRARQRRRRVLMPRQMEPARRAQPRSPRLARLRQVDGGAALGTILLGLRLRSGDRGPSLLGVQPGLGLAALLAELPPLLRRCHQNGGVQPRAILGHSTSPRACLTAVILAGSNHDPSRFGAGRSARLGAPGDEYDTSSSGALCTGEGSTCSAS</sequence>
<protein>
    <submittedName>
        <fullName evidence="2">Uncharacterized protein</fullName>
    </submittedName>
</protein>
<dbReference type="EMBL" id="VSSQ01010115">
    <property type="protein sequence ID" value="MPM43470.1"/>
    <property type="molecule type" value="Genomic_DNA"/>
</dbReference>
<accession>A0A644ZR73</accession>
<feature type="compositionally biased region" description="Basic and acidic residues" evidence="1">
    <location>
        <begin position="103"/>
        <end position="117"/>
    </location>
</feature>
<name>A0A644ZR73_9ZZZZ</name>
<organism evidence="2">
    <name type="scientific">bioreactor metagenome</name>
    <dbReference type="NCBI Taxonomy" id="1076179"/>
    <lineage>
        <taxon>unclassified sequences</taxon>
        <taxon>metagenomes</taxon>
        <taxon>ecological metagenomes</taxon>
    </lineage>
</organism>
<dbReference type="AlphaFoldDB" id="A0A644ZR73"/>
<feature type="region of interest" description="Disordered" evidence="1">
    <location>
        <begin position="1"/>
        <end position="31"/>
    </location>
</feature>
<feature type="compositionally biased region" description="Basic and acidic residues" evidence="1">
    <location>
        <begin position="7"/>
        <end position="28"/>
    </location>
</feature>
<evidence type="ECO:0000256" key="1">
    <source>
        <dbReference type="SAM" id="MobiDB-lite"/>
    </source>
</evidence>
<reference evidence="2" key="1">
    <citation type="submission" date="2019-08" db="EMBL/GenBank/DDBJ databases">
        <authorList>
            <person name="Kucharzyk K."/>
            <person name="Murdoch R.W."/>
            <person name="Higgins S."/>
            <person name="Loffler F."/>
        </authorList>
    </citation>
    <scope>NUCLEOTIDE SEQUENCE</scope>
</reference>